<evidence type="ECO:0000313" key="2">
    <source>
        <dbReference type="EMBL" id="EMI16438.1"/>
    </source>
</evidence>
<comment type="caution">
    <text evidence="2">The sequence shown here is derived from an EMBL/GenBank/DDBJ whole genome shotgun (WGS) entry which is preliminary data.</text>
</comment>
<gene>
    <name evidence="2" type="ORF">RMSM_06641</name>
</gene>
<proteinExistence type="predicted"/>
<reference evidence="2 3" key="1">
    <citation type="journal article" date="2013" name="Mar. Genomics">
        <title>Expression of sulfatases in Rhodopirellula baltica and the diversity of sulfatases in the genus Rhodopirellula.</title>
        <authorList>
            <person name="Wegner C.E."/>
            <person name="Richter-Heitmann T."/>
            <person name="Klindworth A."/>
            <person name="Klockow C."/>
            <person name="Richter M."/>
            <person name="Achstetter T."/>
            <person name="Glockner F.O."/>
            <person name="Harder J."/>
        </authorList>
    </citation>
    <scope>NUCLEOTIDE SEQUENCE [LARGE SCALE GENOMIC DNA]</scope>
    <source>
        <strain evidence="2 3">SM1</strain>
    </source>
</reference>
<feature type="region of interest" description="Disordered" evidence="1">
    <location>
        <begin position="24"/>
        <end position="43"/>
    </location>
</feature>
<evidence type="ECO:0000256" key="1">
    <source>
        <dbReference type="SAM" id="MobiDB-lite"/>
    </source>
</evidence>
<dbReference type="Proteomes" id="UP000011991">
    <property type="component" value="Unassembled WGS sequence"/>
</dbReference>
<organism evidence="2 3">
    <name type="scientific">Rhodopirellula maiorica SM1</name>
    <dbReference type="NCBI Taxonomy" id="1265738"/>
    <lineage>
        <taxon>Bacteria</taxon>
        <taxon>Pseudomonadati</taxon>
        <taxon>Planctomycetota</taxon>
        <taxon>Planctomycetia</taxon>
        <taxon>Pirellulales</taxon>
        <taxon>Pirellulaceae</taxon>
        <taxon>Novipirellula</taxon>
    </lineage>
</organism>
<sequence length="43" mass="5181">MREFTRQSQPIGCTTLTRNHEIHQDHDDVLHERQNSSRFCEAR</sequence>
<evidence type="ECO:0000313" key="3">
    <source>
        <dbReference type="Proteomes" id="UP000011991"/>
    </source>
</evidence>
<accession>M5RAB3</accession>
<dbReference type="AlphaFoldDB" id="M5RAB3"/>
<name>M5RAB3_9BACT</name>
<protein>
    <submittedName>
        <fullName evidence="2">Uncharacterized protein</fullName>
    </submittedName>
</protein>
<dbReference type="EMBL" id="ANOG01000959">
    <property type="protein sequence ID" value="EMI16438.1"/>
    <property type="molecule type" value="Genomic_DNA"/>
</dbReference>
<keyword evidence="3" id="KW-1185">Reference proteome</keyword>